<dbReference type="GO" id="GO:0006744">
    <property type="term" value="P:ubiquinone biosynthetic process"/>
    <property type="evidence" value="ECO:0007669"/>
    <property type="project" value="UniProtKB-UniPathway"/>
</dbReference>
<keyword evidence="5" id="KW-0274">FAD</keyword>
<evidence type="ECO:0000313" key="10">
    <source>
        <dbReference type="Proteomes" id="UP000229730"/>
    </source>
</evidence>
<dbReference type="PRINTS" id="PR00420">
    <property type="entry name" value="RNGMNOXGNASE"/>
</dbReference>
<dbReference type="NCBIfam" id="TIGR01988">
    <property type="entry name" value="Ubi-OHases"/>
    <property type="match status" value="1"/>
</dbReference>
<feature type="domain" description="FAD-binding" evidence="8">
    <location>
        <begin position="14"/>
        <end position="346"/>
    </location>
</feature>
<reference evidence="9 10" key="1">
    <citation type="submission" date="2017-10" db="EMBL/GenBank/DDBJ databases">
        <title>Frigbacter circumglobatus gen. nov. sp. nov., isolated from sediment cultured in situ.</title>
        <authorList>
            <person name="Zhao Z."/>
        </authorList>
    </citation>
    <scope>NUCLEOTIDE SEQUENCE [LARGE SCALE GENOMIC DNA]</scope>
    <source>
        <strain evidence="9 10">ZYL</strain>
    </source>
</reference>
<dbReference type="InterPro" id="IPR051205">
    <property type="entry name" value="UbiH/COQ6_monooxygenase"/>
</dbReference>
<keyword evidence="7" id="KW-0503">Monooxygenase</keyword>
<dbReference type="PANTHER" id="PTHR43876">
    <property type="entry name" value="UBIQUINONE BIOSYNTHESIS MONOOXYGENASE COQ6, MITOCHONDRIAL"/>
    <property type="match status" value="1"/>
</dbReference>
<dbReference type="InterPro" id="IPR036188">
    <property type="entry name" value="FAD/NAD-bd_sf"/>
</dbReference>
<comment type="caution">
    <text evidence="9">The sequence shown here is derived from an EMBL/GenBank/DDBJ whole genome shotgun (WGS) entry which is preliminary data.</text>
</comment>
<evidence type="ECO:0000256" key="3">
    <source>
        <dbReference type="ARBA" id="ARBA00005349"/>
    </source>
</evidence>
<evidence type="ECO:0000256" key="1">
    <source>
        <dbReference type="ARBA" id="ARBA00001974"/>
    </source>
</evidence>
<dbReference type="AlphaFoldDB" id="A0A2G4YP84"/>
<sequence>MPQAPKSEKAAERYDVIISGAGVVGLTLAVALGQQGLKVALIDSSDIAATLSDDFDGRSYAISYAPYIMLKTLGLWDRVGGQAQPIHDIHITDGHAPAFLHFDERELGDGPLGQMVEVRHLRRGLHEAMRDTPQVTLFAPDKITDTAKTPGHCRVSLESGQDITAALLVSAEGRQSPLRVAHGIQVRKWDYQQTALVTTVAHEKDHGGCAHERFYPSGPFAILPLPDKRSSIVWCEPPDLAETIMGLSDAAYDAELKKKFGDFLGEVHHLGQRWSYPLSSQLADEYLADRFCLIGDAAHGIHPIAGQGFNLGLRDIAVLVEVLVDAKRLGGDLGSEFTLERYARWRRADNTVLALGMDGLTRLFSNDLPLVRDARRLGLEIVGELPGVKKFFMRHARGTVGKLPKLLRGELL</sequence>
<dbReference type="PANTHER" id="PTHR43876:SF7">
    <property type="entry name" value="UBIQUINONE BIOSYNTHESIS MONOOXYGENASE COQ6, MITOCHONDRIAL"/>
    <property type="match status" value="1"/>
</dbReference>
<dbReference type="FunFam" id="3.50.50.60:FF:000021">
    <property type="entry name" value="Ubiquinone biosynthesis monooxygenase COQ6"/>
    <property type="match status" value="1"/>
</dbReference>
<dbReference type="UniPathway" id="UPA00232"/>
<evidence type="ECO:0000313" key="9">
    <source>
        <dbReference type="EMBL" id="PHZ84107.1"/>
    </source>
</evidence>
<dbReference type="Gene3D" id="3.50.50.60">
    <property type="entry name" value="FAD/NAD(P)-binding domain"/>
    <property type="match status" value="2"/>
</dbReference>
<dbReference type="Pfam" id="PF01494">
    <property type="entry name" value="FAD_binding_3"/>
    <property type="match status" value="1"/>
</dbReference>
<dbReference type="OrthoDB" id="9796623at2"/>
<comment type="pathway">
    <text evidence="2">Cofactor biosynthesis; ubiquinone biosynthesis.</text>
</comment>
<evidence type="ECO:0000256" key="5">
    <source>
        <dbReference type="ARBA" id="ARBA00022827"/>
    </source>
</evidence>
<dbReference type="Proteomes" id="UP000229730">
    <property type="component" value="Unassembled WGS sequence"/>
</dbReference>
<keyword evidence="10" id="KW-1185">Reference proteome</keyword>
<evidence type="ECO:0000256" key="2">
    <source>
        <dbReference type="ARBA" id="ARBA00004749"/>
    </source>
</evidence>
<protein>
    <submittedName>
        <fullName evidence="9">2-octaprenyl-6-methoxyphenyl hydroxylase</fullName>
    </submittedName>
</protein>
<accession>A0A2G4YP84</accession>
<dbReference type="GO" id="GO:0110142">
    <property type="term" value="C:ubiquinone biosynthesis complex"/>
    <property type="evidence" value="ECO:0007669"/>
    <property type="project" value="UniProtKB-ARBA"/>
</dbReference>
<dbReference type="InterPro" id="IPR002938">
    <property type="entry name" value="FAD-bd"/>
</dbReference>
<keyword evidence="6" id="KW-0560">Oxidoreductase</keyword>
<dbReference type="SUPFAM" id="SSF51905">
    <property type="entry name" value="FAD/NAD(P)-binding domain"/>
    <property type="match status" value="1"/>
</dbReference>
<dbReference type="RefSeq" id="WP_099473942.1">
    <property type="nucleotide sequence ID" value="NZ_CAXBMK010000002.1"/>
</dbReference>
<dbReference type="InParanoid" id="A0A2G4YP84"/>
<name>A0A2G4YP84_9PROT</name>
<dbReference type="FunCoup" id="A0A2G4YP84">
    <property type="interactions" value="112"/>
</dbReference>
<evidence type="ECO:0000256" key="6">
    <source>
        <dbReference type="ARBA" id="ARBA00023002"/>
    </source>
</evidence>
<evidence type="ECO:0000259" key="8">
    <source>
        <dbReference type="Pfam" id="PF01494"/>
    </source>
</evidence>
<gene>
    <name evidence="9" type="ORF">CRD36_12965</name>
</gene>
<evidence type="ECO:0000256" key="7">
    <source>
        <dbReference type="ARBA" id="ARBA00023033"/>
    </source>
</evidence>
<keyword evidence="4" id="KW-0285">Flavoprotein</keyword>
<dbReference type="PROSITE" id="PS01304">
    <property type="entry name" value="UBIH"/>
    <property type="match status" value="1"/>
</dbReference>
<evidence type="ECO:0000256" key="4">
    <source>
        <dbReference type="ARBA" id="ARBA00022630"/>
    </source>
</evidence>
<proteinExistence type="inferred from homology"/>
<dbReference type="GO" id="GO:0071949">
    <property type="term" value="F:FAD binding"/>
    <property type="evidence" value="ECO:0007669"/>
    <property type="project" value="InterPro"/>
</dbReference>
<comment type="similarity">
    <text evidence="3">Belongs to the UbiH/COQ6 family.</text>
</comment>
<dbReference type="InterPro" id="IPR018168">
    <property type="entry name" value="Ubi_Hdrlase_CS"/>
</dbReference>
<dbReference type="EMBL" id="PDEM01000025">
    <property type="protein sequence ID" value="PHZ84107.1"/>
    <property type="molecule type" value="Genomic_DNA"/>
</dbReference>
<dbReference type="InterPro" id="IPR010971">
    <property type="entry name" value="UbiH/COQ6"/>
</dbReference>
<comment type="cofactor">
    <cofactor evidence="1">
        <name>FAD</name>
        <dbReference type="ChEBI" id="CHEBI:57692"/>
    </cofactor>
</comment>
<dbReference type="GO" id="GO:0004497">
    <property type="term" value="F:monooxygenase activity"/>
    <property type="evidence" value="ECO:0007669"/>
    <property type="project" value="UniProtKB-KW"/>
</dbReference>
<organism evidence="9 10">
    <name type="scientific">Paremcibacter congregatus</name>
    <dbReference type="NCBI Taxonomy" id="2043170"/>
    <lineage>
        <taxon>Bacteria</taxon>
        <taxon>Pseudomonadati</taxon>
        <taxon>Pseudomonadota</taxon>
        <taxon>Alphaproteobacteria</taxon>
        <taxon>Emcibacterales</taxon>
        <taxon>Emcibacteraceae</taxon>
        <taxon>Paremcibacter</taxon>
    </lineage>
</organism>
<dbReference type="GO" id="GO:0016705">
    <property type="term" value="F:oxidoreductase activity, acting on paired donors, with incorporation or reduction of molecular oxygen"/>
    <property type="evidence" value="ECO:0007669"/>
    <property type="project" value="InterPro"/>
</dbReference>